<organism evidence="2 3">
    <name type="scientific">Rhizophagus irregularis</name>
    <dbReference type="NCBI Taxonomy" id="588596"/>
    <lineage>
        <taxon>Eukaryota</taxon>
        <taxon>Fungi</taxon>
        <taxon>Fungi incertae sedis</taxon>
        <taxon>Mucoromycota</taxon>
        <taxon>Glomeromycotina</taxon>
        <taxon>Glomeromycetes</taxon>
        <taxon>Glomerales</taxon>
        <taxon>Glomeraceae</taxon>
        <taxon>Rhizophagus</taxon>
    </lineage>
</organism>
<feature type="region of interest" description="Disordered" evidence="1">
    <location>
        <begin position="56"/>
        <end position="75"/>
    </location>
</feature>
<dbReference type="VEuPathDB" id="FungiDB:FUN_008858"/>
<dbReference type="EMBL" id="LLXL01000295">
    <property type="protein sequence ID" value="PKK74600.1"/>
    <property type="molecule type" value="Genomic_DNA"/>
</dbReference>
<reference evidence="2 3" key="2">
    <citation type="submission" date="2017-10" db="EMBL/GenBank/DDBJ databases">
        <title>Extensive intraspecific genome diversity in a model arbuscular mycorrhizal fungus.</title>
        <authorList>
            <person name="Chen E.C.H."/>
            <person name="Morin E."/>
            <person name="Baudet D."/>
            <person name="Noel J."/>
            <person name="Ndikumana S."/>
            <person name="Charron P."/>
            <person name="St-Onge C."/>
            <person name="Giorgi J."/>
            <person name="Grigoriev I.V."/>
            <person name="Roux C."/>
            <person name="Martin F.M."/>
            <person name="Corradi N."/>
        </authorList>
    </citation>
    <scope>NUCLEOTIDE SEQUENCE [LARGE SCALE GENOMIC DNA]</scope>
    <source>
        <strain evidence="2 3">C2</strain>
    </source>
</reference>
<dbReference type="AlphaFoldDB" id="A0A2N1NL66"/>
<feature type="region of interest" description="Disordered" evidence="1">
    <location>
        <begin position="84"/>
        <end position="164"/>
    </location>
</feature>
<comment type="caution">
    <text evidence="2">The sequence shown here is derived from an EMBL/GenBank/DDBJ whole genome shotgun (WGS) entry which is preliminary data.</text>
</comment>
<reference evidence="2 3" key="1">
    <citation type="submission" date="2016-04" db="EMBL/GenBank/DDBJ databases">
        <title>Genome analyses suggest a sexual origin of heterokaryosis in a supposedly ancient asexual fungus.</title>
        <authorList>
            <person name="Ropars J."/>
            <person name="Sedzielewska K."/>
            <person name="Noel J."/>
            <person name="Charron P."/>
            <person name="Farinelli L."/>
            <person name="Marton T."/>
            <person name="Kruger M."/>
            <person name="Pelin A."/>
            <person name="Brachmann A."/>
            <person name="Corradi N."/>
        </authorList>
    </citation>
    <scope>NUCLEOTIDE SEQUENCE [LARGE SCALE GENOMIC DNA]</scope>
    <source>
        <strain evidence="2 3">C2</strain>
    </source>
</reference>
<gene>
    <name evidence="2" type="ORF">RhiirC2_708758</name>
</gene>
<proteinExistence type="predicted"/>
<feature type="region of interest" description="Disordered" evidence="1">
    <location>
        <begin position="1"/>
        <end position="23"/>
    </location>
</feature>
<sequence>MATFKETSSLYQKGKTEELNPKEASKLKVTNKVSNVLSAARMFETMATPSIKDKLAKFENKGPKNNEISSNIERKNNIKGFETNINKKNNISPSNFEKKSNNSPSILNKDNIAIDKKSTSSSSSSITEKKSPTTINISNTNNTMTTDTMTTNTDKISPNPIITDNKDLVKKDSAIDLMKNSTSEQSPPTNAAAAIAMLASRISALEDELETVGKEMVDNVKREIDLDLELDTKLNKKEEEIQTVTEPIQDRLIQLDADLAQYNK</sequence>
<feature type="compositionally biased region" description="Low complexity" evidence="1">
    <location>
        <begin position="84"/>
        <end position="95"/>
    </location>
</feature>
<dbReference type="VEuPathDB" id="FungiDB:RhiirFUN_007642"/>
<evidence type="ECO:0000313" key="2">
    <source>
        <dbReference type="EMBL" id="PKK74600.1"/>
    </source>
</evidence>
<accession>A0A2N1NL66</accession>
<name>A0A2N1NL66_9GLOM</name>
<feature type="compositionally biased region" description="Low complexity" evidence="1">
    <location>
        <begin position="119"/>
        <end position="154"/>
    </location>
</feature>
<feature type="compositionally biased region" description="Polar residues" evidence="1">
    <location>
        <begin position="1"/>
        <end position="11"/>
    </location>
</feature>
<evidence type="ECO:0000256" key="1">
    <source>
        <dbReference type="SAM" id="MobiDB-lite"/>
    </source>
</evidence>
<protein>
    <submittedName>
        <fullName evidence="2">Uncharacterized protein</fullName>
    </submittedName>
</protein>
<evidence type="ECO:0000313" key="3">
    <source>
        <dbReference type="Proteomes" id="UP000233469"/>
    </source>
</evidence>
<feature type="compositionally biased region" description="Basic and acidic residues" evidence="1">
    <location>
        <begin position="14"/>
        <end position="23"/>
    </location>
</feature>
<dbReference type="Proteomes" id="UP000233469">
    <property type="component" value="Unassembled WGS sequence"/>
</dbReference>